<keyword evidence="2" id="KW-1133">Transmembrane helix</keyword>
<feature type="region of interest" description="Disordered" evidence="1">
    <location>
        <begin position="189"/>
        <end position="209"/>
    </location>
</feature>
<evidence type="ECO:0008006" key="5">
    <source>
        <dbReference type="Google" id="ProtNLM"/>
    </source>
</evidence>
<feature type="transmembrane region" description="Helical" evidence="2">
    <location>
        <begin position="53"/>
        <end position="71"/>
    </location>
</feature>
<evidence type="ECO:0000256" key="1">
    <source>
        <dbReference type="SAM" id="MobiDB-lite"/>
    </source>
</evidence>
<keyword evidence="2" id="KW-0472">Membrane</keyword>
<proteinExistence type="predicted"/>
<reference evidence="3" key="1">
    <citation type="submission" date="2022-12" db="EMBL/GenBank/DDBJ databases">
        <title>New Phytohabitans aurantiacus sp. RD004123 nov., an actinomycete isolated from soil.</title>
        <authorList>
            <person name="Triningsih D.W."/>
            <person name="Harunari E."/>
            <person name="Igarashi Y."/>
        </authorList>
    </citation>
    <scope>NUCLEOTIDE SEQUENCE</scope>
    <source>
        <strain evidence="3">RD004123</strain>
    </source>
</reference>
<organism evidence="3 4">
    <name type="scientific">Phytohabitans aurantiacus</name>
    <dbReference type="NCBI Taxonomy" id="3016789"/>
    <lineage>
        <taxon>Bacteria</taxon>
        <taxon>Bacillati</taxon>
        <taxon>Actinomycetota</taxon>
        <taxon>Actinomycetes</taxon>
        <taxon>Micromonosporales</taxon>
        <taxon>Micromonosporaceae</taxon>
    </lineage>
</organism>
<name>A0ABQ5QVQ7_9ACTN</name>
<dbReference type="RefSeq" id="WP_281896036.1">
    <property type="nucleotide sequence ID" value="NZ_BSDI01000013.1"/>
</dbReference>
<dbReference type="Proteomes" id="UP001144280">
    <property type="component" value="Unassembled WGS sequence"/>
</dbReference>
<accession>A0ABQ5QVQ7</accession>
<dbReference type="Pfam" id="PF19560">
    <property type="entry name" value="DUF6082"/>
    <property type="match status" value="1"/>
</dbReference>
<sequence length="247" mass="26986">MLRVAHTARSLVFLAFGAGVVLAVGTVFASWQALTDQIEADQLQRLSDTGQAASAILSAIALMGIAGSLYFQMQQTRAAQVAAARGMRVQLLQFAIESPQFLHVWGADPKRPVRDRQEAAYISMVLAYNKTSYMLGLLTDYELREYCQLIFTHKSFRDFWHGARLTYLNDHFRDSRRFAGIVDSVYQSSLAQPPSTGGPPRKLGGPPSDARRLGATALAAFCTGIAVGAMATHRRRSNPASGRTPHA</sequence>
<keyword evidence="4" id="KW-1185">Reference proteome</keyword>
<evidence type="ECO:0000313" key="3">
    <source>
        <dbReference type="EMBL" id="GLH97799.1"/>
    </source>
</evidence>
<evidence type="ECO:0000256" key="2">
    <source>
        <dbReference type="SAM" id="Phobius"/>
    </source>
</evidence>
<protein>
    <recommendedName>
        <fullName evidence="5">DUF4760 domain-containing protein</fullName>
    </recommendedName>
</protein>
<dbReference type="InterPro" id="IPR045728">
    <property type="entry name" value="DUF6082"/>
</dbReference>
<keyword evidence="2" id="KW-0812">Transmembrane</keyword>
<evidence type="ECO:0000313" key="4">
    <source>
        <dbReference type="Proteomes" id="UP001144280"/>
    </source>
</evidence>
<comment type="caution">
    <text evidence="3">The sequence shown here is derived from an EMBL/GenBank/DDBJ whole genome shotgun (WGS) entry which is preliminary data.</text>
</comment>
<dbReference type="EMBL" id="BSDI01000013">
    <property type="protein sequence ID" value="GLH97799.1"/>
    <property type="molecule type" value="Genomic_DNA"/>
</dbReference>
<gene>
    <name evidence="3" type="ORF">Pa4123_30740</name>
</gene>